<keyword evidence="4 8" id="KW-1133">Transmembrane helix</keyword>
<evidence type="ECO:0000256" key="6">
    <source>
        <dbReference type="ARBA" id="ARBA00023170"/>
    </source>
</evidence>
<evidence type="ECO:0000256" key="7">
    <source>
        <dbReference type="ARBA" id="ARBA00023180"/>
    </source>
</evidence>
<keyword evidence="2" id="KW-1003">Cell membrane</keyword>
<keyword evidence="7" id="KW-0325">Glycoprotein</keyword>
<keyword evidence="9" id="KW-0732">Signal</keyword>
<dbReference type="InterPro" id="IPR052192">
    <property type="entry name" value="Insect_Ionotropic_Sensory_Rcpt"/>
</dbReference>
<comment type="subcellular location">
    <subcellularLocation>
        <location evidence="1">Cell membrane</location>
        <topology evidence="1">Multi-pass membrane protein</topology>
    </subcellularLocation>
</comment>
<organism evidence="10 11">
    <name type="scientific">Dryococelus australis</name>
    <dbReference type="NCBI Taxonomy" id="614101"/>
    <lineage>
        <taxon>Eukaryota</taxon>
        <taxon>Metazoa</taxon>
        <taxon>Ecdysozoa</taxon>
        <taxon>Arthropoda</taxon>
        <taxon>Hexapoda</taxon>
        <taxon>Insecta</taxon>
        <taxon>Pterygota</taxon>
        <taxon>Neoptera</taxon>
        <taxon>Polyneoptera</taxon>
        <taxon>Phasmatodea</taxon>
        <taxon>Verophasmatodea</taxon>
        <taxon>Anareolatae</taxon>
        <taxon>Phasmatidae</taxon>
        <taxon>Eurycanthinae</taxon>
        <taxon>Dryococelus</taxon>
    </lineage>
</organism>
<protein>
    <submittedName>
        <fullName evidence="10">Uncharacterized protein</fullName>
    </submittedName>
</protein>
<evidence type="ECO:0000256" key="3">
    <source>
        <dbReference type="ARBA" id="ARBA00022692"/>
    </source>
</evidence>
<evidence type="ECO:0000256" key="5">
    <source>
        <dbReference type="ARBA" id="ARBA00023136"/>
    </source>
</evidence>
<evidence type="ECO:0000313" key="11">
    <source>
        <dbReference type="Proteomes" id="UP001159363"/>
    </source>
</evidence>
<keyword evidence="6" id="KW-0675">Receptor</keyword>
<dbReference type="PANTHER" id="PTHR42643">
    <property type="entry name" value="IONOTROPIC RECEPTOR 20A-RELATED"/>
    <property type="match status" value="1"/>
</dbReference>
<name>A0ABQ9I555_9NEOP</name>
<feature type="transmembrane region" description="Helical" evidence="8">
    <location>
        <begin position="581"/>
        <end position="603"/>
    </location>
</feature>
<gene>
    <name evidence="10" type="ORF">PR048_004335</name>
</gene>
<evidence type="ECO:0000256" key="8">
    <source>
        <dbReference type="SAM" id="Phobius"/>
    </source>
</evidence>
<proteinExistence type="predicted"/>
<dbReference type="PANTHER" id="PTHR42643:SF38">
    <property type="entry name" value="IONOTROPIC RECEPTOR 100A"/>
    <property type="match status" value="1"/>
</dbReference>
<reference evidence="10 11" key="1">
    <citation type="submission" date="2023-02" db="EMBL/GenBank/DDBJ databases">
        <title>LHISI_Scaffold_Assembly.</title>
        <authorList>
            <person name="Stuart O.P."/>
            <person name="Cleave R."/>
            <person name="Magrath M.J.L."/>
            <person name="Mikheyev A.S."/>
        </authorList>
    </citation>
    <scope>NUCLEOTIDE SEQUENCE [LARGE SCALE GENOMIC DNA]</scope>
    <source>
        <strain evidence="10">Daus_M_001</strain>
        <tissue evidence="10">Leg muscle</tissue>
    </source>
</reference>
<accession>A0ABQ9I555</accession>
<dbReference type="EMBL" id="JARBHB010000002">
    <property type="protein sequence ID" value="KAJ8891782.1"/>
    <property type="molecule type" value="Genomic_DNA"/>
</dbReference>
<dbReference type="Gene3D" id="1.10.287.70">
    <property type="match status" value="1"/>
</dbReference>
<keyword evidence="3 8" id="KW-0812">Transmembrane</keyword>
<dbReference type="SUPFAM" id="SSF53850">
    <property type="entry name" value="Periplasmic binding protein-like II"/>
    <property type="match status" value="1"/>
</dbReference>
<evidence type="ECO:0000256" key="2">
    <source>
        <dbReference type="ARBA" id="ARBA00022475"/>
    </source>
</evidence>
<evidence type="ECO:0000256" key="4">
    <source>
        <dbReference type="ARBA" id="ARBA00022989"/>
    </source>
</evidence>
<keyword evidence="11" id="KW-1185">Reference proteome</keyword>
<keyword evidence="5 8" id="KW-0472">Membrane</keyword>
<feature type="transmembrane region" description="Helical" evidence="8">
    <location>
        <begin position="358"/>
        <end position="375"/>
    </location>
</feature>
<comment type="caution">
    <text evidence="10">The sequence shown here is derived from an EMBL/GenBank/DDBJ whole genome shotgun (WGS) entry which is preliminary data.</text>
</comment>
<evidence type="ECO:0000256" key="9">
    <source>
        <dbReference type="SAM" id="SignalP"/>
    </source>
</evidence>
<feature type="chain" id="PRO_5045751594" evidence="9">
    <location>
        <begin position="19"/>
        <end position="611"/>
    </location>
</feature>
<feature type="signal peptide" evidence="9">
    <location>
        <begin position="1"/>
        <end position="18"/>
    </location>
</feature>
<evidence type="ECO:0000256" key="1">
    <source>
        <dbReference type="ARBA" id="ARBA00004651"/>
    </source>
</evidence>
<evidence type="ECO:0000313" key="10">
    <source>
        <dbReference type="EMBL" id="KAJ8891782.1"/>
    </source>
</evidence>
<feature type="transmembrane region" description="Helical" evidence="8">
    <location>
        <begin position="326"/>
        <end position="346"/>
    </location>
</feature>
<sequence>MRILYIVLFCLAVESSDGVKVDDGKAERNKMLRFVNEATAIIVRYVRDTARSVVMFGDNDEMQNLMLSSLQSSAQPAYVVGPNTSWIYDTAWENLVFIILSDSGDVNVFTGRVEKVLCLSLWDPRSHVIFVDTNISENHTDITFQLLKTIWVEREVLKSLVISVNAKGDKSGKIVVAKRFNPFHRSGKTIDVTSPNNLYDKSSFDGMGYPVKCVVPDRPPFSYEVTKLNGDKTLGGLTGEVLDIISKSLNLSTTSTPNPNFLKDAASWVLPNNFYERFDIVTPLTVLHKDNFKTASYPYATERVVFIVPKAEEIPEWMHAMFPFHYPLWISYMCVFLVLVIFGKMYIRLSGKQAQKTLLSLEMFRLFFVGMFYYQANSSGLRIFLVSVMMFNIVLNNAYSGSFTSLVAVPKYYPDINTIEDLNNYNLYVGLQGSFGPISLSDLPSLFEIADSTDDVTSFLLNRLQMFDSLDDELHTAKVHRNICVLLGLKAAKYEVSRPENILNNRPLLHIAEQNIANLWIVAIFRENFPLLDKVERPLWYVREAGVINEIVRIDVERNLMSHQETGENHLGIDLYQLQTFFFILLFGYVASMLGFSIEILFFSKMSSSKY</sequence>
<dbReference type="Proteomes" id="UP001159363">
    <property type="component" value="Chromosome 2"/>
</dbReference>